<evidence type="ECO:0000313" key="2">
    <source>
        <dbReference type="Proteomes" id="UP000199169"/>
    </source>
</evidence>
<organism evidence="1 2">
    <name type="scientific">Candidatus Accumulibacter aalborgensis</name>
    <dbReference type="NCBI Taxonomy" id="1860102"/>
    <lineage>
        <taxon>Bacteria</taxon>
        <taxon>Pseudomonadati</taxon>
        <taxon>Pseudomonadota</taxon>
        <taxon>Betaproteobacteria</taxon>
        <taxon>Candidatus Accumulibacter</taxon>
    </lineage>
</organism>
<dbReference type="EMBL" id="FLQX01000133">
    <property type="protein sequence ID" value="SBT08224.1"/>
    <property type="molecule type" value="Genomic_DNA"/>
</dbReference>
<dbReference type="AlphaFoldDB" id="A0A1A8XT16"/>
<dbReference type="STRING" id="1860102.ACCAA_550050"/>
<dbReference type="RefSeq" id="WP_186408139.1">
    <property type="nucleotide sequence ID" value="NZ_FLQX01000133.1"/>
</dbReference>
<gene>
    <name evidence="1" type="ORF">ACCAA_550050</name>
</gene>
<sequence length="513" mass="56272">MTARRLIYVCAHRVTAFHWRAGELIEEGSFDATAAGQLQFAGYLAENPKSIFLLLANVAEEGFQIETIPFLRGSDRHAIVARKLGQAFFNATLTAAISLGHEKTRRKDERIMLAAFTNYEVFAPWLSAMARAEVALAGLYSLPLLGPTLLKKLGVSDERCLLLTIQDQSIRQSYLEKGELHFSRLTPLHHNRVAGFAQTFADEALKLQQYLVSQRVIGRKQPITAYLLAHASARSAIESCCGDSDTLSFTILDIADSADKCGLKALPAGTDCEPLFLKLLTTERPAAQFASDDQRHDYHLSVVRAVLRGVGAVVLLGCLLWSGKEMFDSARLNDEIEVIKTETELARRGYENIVKTFPPIPTTSQTLRGVINRYVEFEKASVLPDELYRAISGALQGAASVELEAIEWKATGGPLSRAAGSAEAGRTTSPAGASETAIVRGSLRLGPDSSPRQVLHVFKRLLDVLRRDPGLEVEVLQQPFDVESGKSLKGGEAAIEDQQTRQFKVQIRRVVGE</sequence>
<name>A0A1A8XT16_9PROT</name>
<reference evidence="2" key="1">
    <citation type="submission" date="2016-06" db="EMBL/GenBank/DDBJ databases">
        <authorList>
            <person name="McIlroy S.J."/>
            <person name="Karst S.M."/>
            <person name="Albertsen M."/>
        </authorList>
    </citation>
    <scope>NUCLEOTIDE SEQUENCE [LARGE SCALE GENOMIC DNA]</scope>
</reference>
<keyword evidence="2" id="KW-1185">Reference proteome</keyword>
<accession>A0A1A8XT16</accession>
<proteinExistence type="predicted"/>
<evidence type="ECO:0000313" key="1">
    <source>
        <dbReference type="EMBL" id="SBT08224.1"/>
    </source>
</evidence>
<dbReference type="Proteomes" id="UP000199169">
    <property type="component" value="Unassembled WGS sequence"/>
</dbReference>
<protein>
    <submittedName>
        <fullName evidence="1">Uncharacterized protein</fullName>
    </submittedName>
</protein>